<name>A0ABT3KK41_9GAMM</name>
<gene>
    <name evidence="2" type="ORF">ONZ52_19185</name>
</gene>
<evidence type="ECO:0000256" key="1">
    <source>
        <dbReference type="SAM" id="Phobius"/>
    </source>
</evidence>
<dbReference type="RefSeq" id="WP_265220245.1">
    <property type="nucleotide sequence ID" value="NZ_JAPEUL010000009.1"/>
</dbReference>
<feature type="transmembrane region" description="Helical" evidence="1">
    <location>
        <begin position="29"/>
        <end position="52"/>
    </location>
</feature>
<dbReference type="EMBL" id="JAPEUL010000009">
    <property type="protein sequence ID" value="MCW4630927.1"/>
    <property type="molecule type" value="Genomic_DNA"/>
</dbReference>
<keyword evidence="1" id="KW-0812">Transmembrane</keyword>
<reference evidence="2" key="1">
    <citation type="submission" date="2022-11" db="EMBL/GenBank/DDBJ databases">
        <title>Marinomonas sp. nov., isolated from marine algae.</title>
        <authorList>
            <person name="Choi D.G."/>
            <person name="Kim J.M."/>
            <person name="Lee J.K."/>
            <person name="Baek J.H."/>
            <person name="Jeon C.O."/>
        </authorList>
    </citation>
    <scope>NUCLEOTIDE SEQUENCE</scope>
    <source>
        <strain evidence="2">KJ51-3</strain>
    </source>
</reference>
<keyword evidence="1" id="KW-1133">Transmembrane helix</keyword>
<organism evidence="2 3">
    <name type="scientific">Marinomonas rhodophyticola</name>
    <dbReference type="NCBI Taxonomy" id="2992803"/>
    <lineage>
        <taxon>Bacteria</taxon>
        <taxon>Pseudomonadati</taxon>
        <taxon>Pseudomonadota</taxon>
        <taxon>Gammaproteobacteria</taxon>
        <taxon>Oceanospirillales</taxon>
        <taxon>Oceanospirillaceae</taxon>
        <taxon>Marinomonas</taxon>
    </lineage>
</organism>
<keyword evidence="1" id="KW-0472">Membrane</keyword>
<keyword evidence="3" id="KW-1185">Reference proteome</keyword>
<dbReference type="Proteomes" id="UP001431181">
    <property type="component" value="Unassembled WGS sequence"/>
</dbReference>
<accession>A0ABT3KK41</accession>
<protein>
    <submittedName>
        <fullName evidence="2">Uncharacterized protein</fullName>
    </submittedName>
</protein>
<evidence type="ECO:0000313" key="2">
    <source>
        <dbReference type="EMBL" id="MCW4630927.1"/>
    </source>
</evidence>
<evidence type="ECO:0000313" key="3">
    <source>
        <dbReference type="Proteomes" id="UP001431181"/>
    </source>
</evidence>
<comment type="caution">
    <text evidence="2">The sequence shown here is derived from an EMBL/GenBank/DDBJ whole genome shotgun (WGS) entry which is preliminary data.</text>
</comment>
<proteinExistence type="predicted"/>
<sequence>MKQSAFGLNHFKDKVSEYVGTLNGLVNDFLTLLALFAFNTVLIPILFLYLGAKGFKLVWQMKPSDLVERTKKA</sequence>